<dbReference type="Pfam" id="PF01914">
    <property type="entry name" value="MarC"/>
    <property type="match status" value="1"/>
</dbReference>
<dbReference type="InterPro" id="IPR002771">
    <property type="entry name" value="Multi_antbiot-R_MarC"/>
</dbReference>
<evidence type="ECO:0000313" key="8">
    <source>
        <dbReference type="EMBL" id="QIJ72469.1"/>
    </source>
</evidence>
<dbReference type="NCBIfam" id="TIGR00427">
    <property type="entry name" value="NAAT family transporter"/>
    <property type="match status" value="1"/>
</dbReference>
<evidence type="ECO:0000313" key="9">
    <source>
        <dbReference type="Proteomes" id="UP000502179"/>
    </source>
</evidence>
<feature type="transmembrane region" description="Helical" evidence="7">
    <location>
        <begin position="185"/>
        <end position="206"/>
    </location>
</feature>
<evidence type="ECO:0000256" key="5">
    <source>
        <dbReference type="ARBA" id="ARBA00022989"/>
    </source>
</evidence>
<feature type="transmembrane region" description="Helical" evidence="7">
    <location>
        <begin position="81"/>
        <end position="101"/>
    </location>
</feature>
<dbReference type="RefSeq" id="WP_166032686.1">
    <property type="nucleotide sequence ID" value="NZ_CP048877.1"/>
</dbReference>
<keyword evidence="3" id="KW-1003">Cell membrane</keyword>
<evidence type="ECO:0000256" key="3">
    <source>
        <dbReference type="ARBA" id="ARBA00022475"/>
    </source>
</evidence>
<keyword evidence="6 7" id="KW-0472">Membrane</keyword>
<evidence type="ECO:0000256" key="4">
    <source>
        <dbReference type="ARBA" id="ARBA00022692"/>
    </source>
</evidence>
<reference evidence="8 9" key="1">
    <citation type="submission" date="2020-02" db="EMBL/GenBank/DDBJ databases">
        <title>Genome analysis of Thermosulfuriphilus ammonigenes ST65T, an anaerobic thermophilic chemolithoautotrophic bacterium isolated from a deep-sea hydrothermal vent.</title>
        <authorList>
            <person name="Slobodkina G."/>
            <person name="Allioux M."/>
            <person name="Merkel A."/>
            <person name="Alain K."/>
            <person name="Jebbar M."/>
            <person name="Slobodkin A."/>
        </authorList>
    </citation>
    <scope>NUCLEOTIDE SEQUENCE [LARGE SCALE GENOMIC DNA]</scope>
    <source>
        <strain evidence="8 9">ST65</strain>
    </source>
</reference>
<comment type="similarity">
    <text evidence="2 7">Belongs to the UPF0056 (MarC) family.</text>
</comment>
<dbReference type="EMBL" id="CP048877">
    <property type="protein sequence ID" value="QIJ72469.1"/>
    <property type="molecule type" value="Genomic_DNA"/>
</dbReference>
<feature type="transmembrane region" description="Helical" evidence="7">
    <location>
        <begin position="151"/>
        <end position="173"/>
    </location>
</feature>
<dbReference type="KEGG" id="tav:G4V39_09380"/>
<keyword evidence="4 7" id="KW-0812">Transmembrane</keyword>
<name>A0A6G7PXQ1_9BACT</name>
<proteinExistence type="inferred from homology"/>
<dbReference type="PANTHER" id="PTHR33508">
    <property type="entry name" value="UPF0056 MEMBRANE PROTEIN YHCE"/>
    <property type="match status" value="1"/>
</dbReference>
<sequence>MPPLPPLEKNLQAWITALVSIFIIVDPLGNVPLFLALTIDYPRTKIRSTIKRAVLVATGVLVIFCLAGEVILKFFGIRVPTFRVAGGIILFLIALRMIQALPLLTRSSPQETDQAGREREDVAIVPLAVPILAGPGAITTVMVLSGQESKFLVIVSILVVMVLTYIILARATWVARALGATGMGLFTRIMGLILAVIAVEFIATGLGELYPGWTSP</sequence>
<evidence type="ECO:0000256" key="6">
    <source>
        <dbReference type="ARBA" id="ARBA00023136"/>
    </source>
</evidence>
<dbReference type="GO" id="GO:0005886">
    <property type="term" value="C:plasma membrane"/>
    <property type="evidence" value="ECO:0007669"/>
    <property type="project" value="UniProtKB-SubCell"/>
</dbReference>
<keyword evidence="5 7" id="KW-1133">Transmembrane helix</keyword>
<evidence type="ECO:0000256" key="7">
    <source>
        <dbReference type="RuleBase" id="RU362048"/>
    </source>
</evidence>
<dbReference type="Proteomes" id="UP000502179">
    <property type="component" value="Chromosome"/>
</dbReference>
<protein>
    <recommendedName>
        <fullName evidence="7">UPF0056 membrane protein</fullName>
    </recommendedName>
</protein>
<evidence type="ECO:0000256" key="1">
    <source>
        <dbReference type="ARBA" id="ARBA00004651"/>
    </source>
</evidence>
<feature type="transmembrane region" description="Helical" evidence="7">
    <location>
        <begin position="12"/>
        <end position="41"/>
    </location>
</feature>
<feature type="transmembrane region" description="Helical" evidence="7">
    <location>
        <begin position="122"/>
        <end position="145"/>
    </location>
</feature>
<keyword evidence="9" id="KW-1185">Reference proteome</keyword>
<dbReference type="PANTHER" id="PTHR33508:SF1">
    <property type="entry name" value="UPF0056 MEMBRANE PROTEIN YHCE"/>
    <property type="match status" value="1"/>
</dbReference>
<gene>
    <name evidence="8" type="ORF">G4V39_09380</name>
</gene>
<comment type="subcellular location">
    <subcellularLocation>
        <location evidence="1 7">Cell membrane</location>
        <topology evidence="1 7">Multi-pass membrane protein</topology>
    </subcellularLocation>
</comment>
<dbReference type="AlphaFoldDB" id="A0A6G7PXQ1"/>
<evidence type="ECO:0000256" key="2">
    <source>
        <dbReference type="ARBA" id="ARBA00009784"/>
    </source>
</evidence>
<feature type="transmembrane region" description="Helical" evidence="7">
    <location>
        <begin position="53"/>
        <end position="75"/>
    </location>
</feature>
<accession>A0A6G7PXQ1</accession>
<organism evidence="8 9">
    <name type="scientific">Thermosulfuriphilus ammonigenes</name>
    <dbReference type="NCBI Taxonomy" id="1936021"/>
    <lineage>
        <taxon>Bacteria</taxon>
        <taxon>Pseudomonadati</taxon>
        <taxon>Thermodesulfobacteriota</taxon>
        <taxon>Thermodesulfobacteria</taxon>
        <taxon>Thermodesulfobacteriales</taxon>
        <taxon>Thermodesulfobacteriaceae</taxon>
        <taxon>Thermosulfuriphilus</taxon>
    </lineage>
</organism>